<comment type="similarity">
    <text evidence="1">Belongs to the CCDC124 family.</text>
</comment>
<evidence type="ECO:0000259" key="4">
    <source>
        <dbReference type="Pfam" id="PF06244"/>
    </source>
</evidence>
<feature type="compositionally biased region" description="Low complexity" evidence="3">
    <location>
        <begin position="119"/>
        <end position="137"/>
    </location>
</feature>
<evidence type="ECO:0000256" key="1">
    <source>
        <dbReference type="ARBA" id="ARBA00008296"/>
    </source>
</evidence>
<protein>
    <recommendedName>
        <fullName evidence="4">Coiled-coil domain-containing protein</fullName>
    </recommendedName>
</protein>
<feature type="region of interest" description="Disordered" evidence="3">
    <location>
        <begin position="1"/>
        <end position="150"/>
    </location>
</feature>
<dbReference type="OMA" id="FEERMMP"/>
<dbReference type="STRING" id="670386.D3BQT7"/>
<dbReference type="Pfam" id="PF06244">
    <property type="entry name" value="Ccdc124"/>
    <property type="match status" value="1"/>
</dbReference>
<organism evidence="5 6">
    <name type="scientific">Heterostelium pallidum (strain ATCC 26659 / Pp 5 / PN500)</name>
    <name type="common">Cellular slime mold</name>
    <name type="synonym">Polysphondylium pallidum</name>
    <dbReference type="NCBI Taxonomy" id="670386"/>
    <lineage>
        <taxon>Eukaryota</taxon>
        <taxon>Amoebozoa</taxon>
        <taxon>Evosea</taxon>
        <taxon>Eumycetozoa</taxon>
        <taxon>Dictyostelia</taxon>
        <taxon>Acytosteliales</taxon>
        <taxon>Acytosteliaceae</taxon>
        <taxon>Heterostelium</taxon>
    </lineage>
</organism>
<dbReference type="InterPro" id="IPR054414">
    <property type="entry name" value="Ccdc124/Oxs1_C"/>
</dbReference>
<dbReference type="FunCoup" id="D3BQT7">
    <property type="interactions" value="4"/>
</dbReference>
<dbReference type="InterPro" id="IPR010422">
    <property type="entry name" value="Ccdc124/Oxs1"/>
</dbReference>
<dbReference type="EMBL" id="ADBJ01000047">
    <property type="protein sequence ID" value="EFA76507.1"/>
    <property type="molecule type" value="Genomic_DNA"/>
</dbReference>
<keyword evidence="2" id="KW-0175">Coiled coil</keyword>
<reference evidence="5 6" key="1">
    <citation type="journal article" date="2011" name="Genome Res.">
        <title>Phylogeny-wide analysis of social amoeba genomes highlights ancient origins for complex intercellular communication.</title>
        <authorList>
            <person name="Heidel A.J."/>
            <person name="Lawal H.M."/>
            <person name="Felder M."/>
            <person name="Schilde C."/>
            <person name="Helps N.R."/>
            <person name="Tunggal B."/>
            <person name="Rivero F."/>
            <person name="John U."/>
            <person name="Schleicher M."/>
            <person name="Eichinger L."/>
            <person name="Platzer M."/>
            <person name="Noegel A.A."/>
            <person name="Schaap P."/>
            <person name="Gloeckner G."/>
        </authorList>
    </citation>
    <scope>NUCLEOTIDE SEQUENCE [LARGE SCALE GENOMIC DNA]</scope>
    <source>
        <strain evidence="6">ATCC 26659 / Pp 5 / PN500</strain>
    </source>
</reference>
<dbReference type="PANTHER" id="PTHR21680">
    <property type="entry name" value="COILED-COIL DOMAIN-CONTAINING PROTEIN 124"/>
    <property type="match status" value="1"/>
</dbReference>
<gene>
    <name evidence="5" type="ORF">PPL_10275</name>
</gene>
<keyword evidence="6" id="KW-1185">Reference proteome</keyword>
<accession>D3BQT7</accession>
<dbReference type="GO" id="GO:0003713">
    <property type="term" value="F:transcription coactivator activity"/>
    <property type="evidence" value="ECO:0007669"/>
    <property type="project" value="TreeGrafter"/>
</dbReference>
<dbReference type="Proteomes" id="UP000001396">
    <property type="component" value="Unassembled WGS sequence"/>
</dbReference>
<dbReference type="GeneID" id="31365746"/>
<comment type="caution">
    <text evidence="5">The sequence shown here is derived from an EMBL/GenBank/DDBJ whole genome shotgun (WGS) entry which is preliminary data.</text>
</comment>
<evidence type="ECO:0000256" key="2">
    <source>
        <dbReference type="ARBA" id="ARBA00023054"/>
    </source>
</evidence>
<dbReference type="RefSeq" id="XP_020428639.1">
    <property type="nucleotide sequence ID" value="XM_020581054.1"/>
</dbReference>
<evidence type="ECO:0000256" key="3">
    <source>
        <dbReference type="SAM" id="MobiDB-lite"/>
    </source>
</evidence>
<dbReference type="AlphaFoldDB" id="D3BQT7"/>
<evidence type="ECO:0000313" key="5">
    <source>
        <dbReference type="EMBL" id="EFA76507.1"/>
    </source>
</evidence>
<sequence length="246" mass="28457">MGGKKFGTNSKSEEARAKKAEVKRNENEKKVKAKEDAEWAETDSKVIAKEKKRQEEAERKAQEAKRKLENKKALEAEEQDLKQKYGKGKDTAKLTRFEIEQQKERDQKERERQRAALNTSAGGSTTTTTTTTSTTSSGRGGDDDDEDTFDLQENINHVLREQRMKEGGDYHEAREVHDAIKMLSTTTNSEEHPERRMKAAYQAYEEQNLPQLRKENPSLRFTQVKQLLWNQWLKAPENPFNQVQQK</sequence>
<feature type="domain" description="Coiled-coil" evidence="4">
    <location>
        <begin position="154"/>
        <end position="242"/>
    </location>
</feature>
<proteinExistence type="inferred from homology"/>
<dbReference type="GO" id="GO:0005634">
    <property type="term" value="C:nucleus"/>
    <property type="evidence" value="ECO:0007669"/>
    <property type="project" value="TreeGrafter"/>
</dbReference>
<evidence type="ECO:0000313" key="6">
    <source>
        <dbReference type="Proteomes" id="UP000001396"/>
    </source>
</evidence>
<dbReference type="InParanoid" id="D3BQT7"/>
<dbReference type="GO" id="GO:0006366">
    <property type="term" value="P:transcription by RNA polymerase II"/>
    <property type="evidence" value="ECO:0007669"/>
    <property type="project" value="TreeGrafter"/>
</dbReference>
<name>D3BQT7_HETP5</name>
<dbReference type="PANTHER" id="PTHR21680:SF0">
    <property type="entry name" value="COILED-COIL DOMAIN-CONTAINING PROTEIN 124"/>
    <property type="match status" value="1"/>
</dbReference>
<feature type="compositionally biased region" description="Basic and acidic residues" evidence="3">
    <location>
        <begin position="11"/>
        <end position="114"/>
    </location>
</feature>